<organism evidence="1 2">
    <name type="scientific">Ananas comosus</name>
    <name type="common">Pineapple</name>
    <name type="synonym">Ananas ananas</name>
    <dbReference type="NCBI Taxonomy" id="4615"/>
    <lineage>
        <taxon>Eukaryota</taxon>
        <taxon>Viridiplantae</taxon>
        <taxon>Streptophyta</taxon>
        <taxon>Embryophyta</taxon>
        <taxon>Tracheophyta</taxon>
        <taxon>Spermatophyta</taxon>
        <taxon>Magnoliopsida</taxon>
        <taxon>Liliopsida</taxon>
        <taxon>Poales</taxon>
        <taxon>Bromeliaceae</taxon>
        <taxon>Bromelioideae</taxon>
        <taxon>Ananas</taxon>
    </lineage>
</organism>
<dbReference type="Proteomes" id="UP000092600">
    <property type="component" value="Unassembled WGS sequence"/>
</dbReference>
<gene>
    <name evidence="1" type="ORF">ACMD2_09616</name>
</gene>
<dbReference type="GO" id="GO:0016746">
    <property type="term" value="F:acyltransferase activity"/>
    <property type="evidence" value="ECO:0007669"/>
    <property type="project" value="UniProtKB-KW"/>
</dbReference>
<dbReference type="PANTHER" id="PTHR22753">
    <property type="entry name" value="TRANSMEMBRANE PROTEIN 68"/>
    <property type="match status" value="1"/>
</dbReference>
<dbReference type="AlphaFoldDB" id="A0A199VMS7"/>
<keyword evidence="1" id="KW-0012">Acyltransferase</keyword>
<sequence>MLSTLEDGKIVRGLEGIPNEGPAILVGYHMFLSLEMGPLVTSFLNEREILLRVIAHPFFFARTSELLMPDSSSFDVYRILGAVPVSAGNLYRLLSQKCFVLLYPGGAREAMHRKLGNQNLYPPGLLPKIPGRDKAKAQELYMDVKCEVERPLQEHIPKDSFSAH</sequence>
<evidence type="ECO:0000313" key="1">
    <source>
        <dbReference type="EMBL" id="OAY78025.1"/>
    </source>
</evidence>
<dbReference type="STRING" id="4615.A0A199VMS7"/>
<comment type="caution">
    <text evidence="1">The sequence shown here is derived from an EMBL/GenBank/DDBJ whole genome shotgun (WGS) entry which is preliminary data.</text>
</comment>
<evidence type="ECO:0000313" key="2">
    <source>
        <dbReference type="Proteomes" id="UP000092600"/>
    </source>
</evidence>
<accession>A0A199VMS7</accession>
<proteinExistence type="predicted"/>
<dbReference type="EMBL" id="LSRQ01001388">
    <property type="protein sequence ID" value="OAY78025.1"/>
    <property type="molecule type" value="Genomic_DNA"/>
</dbReference>
<dbReference type="PANTHER" id="PTHR22753:SF24">
    <property type="entry name" value="ESTERASE_LIPASE_THIOESTERASE FAMILY PROTEIN"/>
    <property type="match status" value="1"/>
</dbReference>
<keyword evidence="1" id="KW-0808">Transferase</keyword>
<reference evidence="1 2" key="1">
    <citation type="journal article" date="2016" name="DNA Res.">
        <title>The draft genome of MD-2 pineapple using hybrid error correction of long reads.</title>
        <authorList>
            <person name="Redwan R.M."/>
            <person name="Saidin A."/>
            <person name="Kumar S.V."/>
        </authorList>
    </citation>
    <scope>NUCLEOTIDE SEQUENCE [LARGE SCALE GENOMIC DNA]</scope>
    <source>
        <strain evidence="2">cv. MD2</strain>
        <tissue evidence="1">Leaf</tissue>
    </source>
</reference>
<dbReference type="GO" id="GO:0016020">
    <property type="term" value="C:membrane"/>
    <property type="evidence" value="ECO:0007669"/>
    <property type="project" value="TreeGrafter"/>
</dbReference>
<protein>
    <submittedName>
        <fullName evidence="1">Acyltransferase-like protein, chloroplastic</fullName>
    </submittedName>
</protein>
<name>A0A199VMS7_ANACO</name>